<keyword evidence="3" id="KW-1185">Reference proteome</keyword>
<name>A0A1H1UQA3_9GAMM</name>
<keyword evidence="1" id="KW-0812">Transmembrane</keyword>
<proteinExistence type="predicted"/>
<accession>A0A1H1UQA3</accession>
<dbReference type="Proteomes" id="UP000243426">
    <property type="component" value="Chromosome I"/>
</dbReference>
<evidence type="ECO:0000313" key="3">
    <source>
        <dbReference type="Proteomes" id="UP000243426"/>
    </source>
</evidence>
<organism evidence="2 3">
    <name type="scientific">Halopseudomonas litoralis</name>
    <dbReference type="NCBI Taxonomy" id="797277"/>
    <lineage>
        <taxon>Bacteria</taxon>
        <taxon>Pseudomonadati</taxon>
        <taxon>Pseudomonadota</taxon>
        <taxon>Gammaproteobacteria</taxon>
        <taxon>Pseudomonadales</taxon>
        <taxon>Pseudomonadaceae</taxon>
        <taxon>Halopseudomonas</taxon>
    </lineage>
</organism>
<dbReference type="EMBL" id="LT629748">
    <property type="protein sequence ID" value="SDS74663.1"/>
    <property type="molecule type" value="Genomic_DNA"/>
</dbReference>
<dbReference type="AlphaFoldDB" id="A0A1H1UQA3"/>
<keyword evidence="1" id="KW-1133">Transmembrane helix</keyword>
<feature type="transmembrane region" description="Helical" evidence="1">
    <location>
        <begin position="86"/>
        <end position="107"/>
    </location>
</feature>
<protein>
    <recommendedName>
        <fullName evidence="4">DUF2946 domain-containing protein</fullName>
    </recommendedName>
</protein>
<evidence type="ECO:0000313" key="2">
    <source>
        <dbReference type="EMBL" id="SDS74663.1"/>
    </source>
</evidence>
<sequence>MPARLNWDNYHIEASPMTLVRRRALLAWMLFACILFSALHCASGHGQMVAVQLGAINAEHGHHHHAEHAEATEAHDHTSADSSCDFASPFSAIILAAFFGLLGLLAMDALRPLPVWHVPRQPRSRWPPANPRASPLLLTVC</sequence>
<gene>
    <name evidence="2" type="ORF">SAMN05216198_2673</name>
</gene>
<reference evidence="3" key="1">
    <citation type="submission" date="2016-10" db="EMBL/GenBank/DDBJ databases">
        <authorList>
            <person name="Varghese N."/>
            <person name="Submissions S."/>
        </authorList>
    </citation>
    <scope>NUCLEOTIDE SEQUENCE [LARGE SCALE GENOMIC DNA]</scope>
    <source>
        <strain evidence="3">2SM5</strain>
    </source>
</reference>
<keyword evidence="1" id="KW-0472">Membrane</keyword>
<evidence type="ECO:0008006" key="4">
    <source>
        <dbReference type="Google" id="ProtNLM"/>
    </source>
</evidence>
<evidence type="ECO:0000256" key="1">
    <source>
        <dbReference type="SAM" id="Phobius"/>
    </source>
</evidence>